<feature type="compositionally biased region" description="Basic and acidic residues" evidence="1">
    <location>
        <begin position="67"/>
        <end position="79"/>
    </location>
</feature>
<dbReference type="Proteomes" id="UP001341840">
    <property type="component" value="Unassembled WGS sequence"/>
</dbReference>
<accession>A0ABU6R7G9</accession>
<keyword evidence="4" id="KW-1185">Reference proteome</keyword>
<feature type="region of interest" description="Disordered" evidence="1">
    <location>
        <begin position="98"/>
        <end position="118"/>
    </location>
</feature>
<comment type="caution">
    <text evidence="3">The sequence shown here is derived from an EMBL/GenBank/DDBJ whole genome shotgun (WGS) entry which is preliminary data.</text>
</comment>
<reference evidence="3 4" key="1">
    <citation type="journal article" date="2023" name="Plants (Basel)">
        <title>Bridging the Gap: Combining Genomics and Transcriptomics Approaches to Understand Stylosanthes scabra, an Orphan Legume from the Brazilian Caatinga.</title>
        <authorList>
            <person name="Ferreira-Neto J.R.C."/>
            <person name="da Silva M.D."/>
            <person name="Binneck E."/>
            <person name="de Melo N.F."/>
            <person name="da Silva R.H."/>
            <person name="de Melo A.L.T.M."/>
            <person name="Pandolfi V."/>
            <person name="Bustamante F.O."/>
            <person name="Brasileiro-Vidal A.C."/>
            <person name="Benko-Iseppon A.M."/>
        </authorList>
    </citation>
    <scope>NUCLEOTIDE SEQUENCE [LARGE SCALE GENOMIC DNA]</scope>
    <source>
        <tissue evidence="3">Leaves</tissue>
    </source>
</reference>
<gene>
    <name evidence="3" type="ORF">PIB30_016114</name>
</gene>
<evidence type="ECO:0000313" key="3">
    <source>
        <dbReference type="EMBL" id="MED6119905.1"/>
    </source>
</evidence>
<dbReference type="EMBL" id="JASCZI010030253">
    <property type="protein sequence ID" value="MED6119905.1"/>
    <property type="molecule type" value="Genomic_DNA"/>
</dbReference>
<name>A0ABU6R7G9_9FABA</name>
<protein>
    <submittedName>
        <fullName evidence="3">Uncharacterized protein</fullName>
    </submittedName>
</protein>
<proteinExistence type="predicted"/>
<feature type="signal peptide" evidence="2">
    <location>
        <begin position="1"/>
        <end position="25"/>
    </location>
</feature>
<feature type="region of interest" description="Disordered" evidence="1">
    <location>
        <begin position="45"/>
        <end position="84"/>
    </location>
</feature>
<sequence>MTLLSLGLSFLLLSTMWIVWSSTRASKHPVWEIGRIFCTISHEGGNDGSSKDSFSNRGSSSSSRTGADARRSHVCDMRDPSPTTGIMTMRWIRMQGKQGAIVPPPPRGHRTVTPSPERSSQGLLVYNVMSERLERKYSRQEDALSKVRHGIADLSSCKCQCGGYKSPNRTHKGKKDTQKRKEECLYNKVELCNTPKPINQVANMFDPFRSVTDRR</sequence>
<feature type="chain" id="PRO_5045057925" evidence="2">
    <location>
        <begin position="26"/>
        <end position="215"/>
    </location>
</feature>
<organism evidence="3 4">
    <name type="scientific">Stylosanthes scabra</name>
    <dbReference type="NCBI Taxonomy" id="79078"/>
    <lineage>
        <taxon>Eukaryota</taxon>
        <taxon>Viridiplantae</taxon>
        <taxon>Streptophyta</taxon>
        <taxon>Embryophyta</taxon>
        <taxon>Tracheophyta</taxon>
        <taxon>Spermatophyta</taxon>
        <taxon>Magnoliopsida</taxon>
        <taxon>eudicotyledons</taxon>
        <taxon>Gunneridae</taxon>
        <taxon>Pentapetalae</taxon>
        <taxon>rosids</taxon>
        <taxon>fabids</taxon>
        <taxon>Fabales</taxon>
        <taxon>Fabaceae</taxon>
        <taxon>Papilionoideae</taxon>
        <taxon>50 kb inversion clade</taxon>
        <taxon>dalbergioids sensu lato</taxon>
        <taxon>Dalbergieae</taxon>
        <taxon>Pterocarpus clade</taxon>
        <taxon>Stylosanthes</taxon>
    </lineage>
</organism>
<feature type="compositionally biased region" description="Low complexity" evidence="1">
    <location>
        <begin position="51"/>
        <end position="66"/>
    </location>
</feature>
<evidence type="ECO:0000313" key="4">
    <source>
        <dbReference type="Proteomes" id="UP001341840"/>
    </source>
</evidence>
<evidence type="ECO:0000256" key="2">
    <source>
        <dbReference type="SAM" id="SignalP"/>
    </source>
</evidence>
<evidence type="ECO:0000256" key="1">
    <source>
        <dbReference type="SAM" id="MobiDB-lite"/>
    </source>
</evidence>
<keyword evidence="2" id="KW-0732">Signal</keyword>